<proteinExistence type="predicted"/>
<gene>
    <name evidence="1" type="ORF">CDL12_14340</name>
</gene>
<keyword evidence="2" id="KW-1185">Reference proteome</keyword>
<comment type="caution">
    <text evidence="1">The sequence shown here is derived from an EMBL/GenBank/DDBJ whole genome shotgun (WGS) entry which is preliminary data.</text>
</comment>
<evidence type="ECO:0000313" key="2">
    <source>
        <dbReference type="Proteomes" id="UP000231279"/>
    </source>
</evidence>
<dbReference type="OrthoDB" id="745459at2759"/>
<evidence type="ECO:0000313" key="1">
    <source>
        <dbReference type="EMBL" id="PIN13035.1"/>
    </source>
</evidence>
<dbReference type="EMBL" id="NKXS01002562">
    <property type="protein sequence ID" value="PIN13035.1"/>
    <property type="molecule type" value="Genomic_DNA"/>
</dbReference>
<sequence length="135" mass="15528">MSHRKIRSQGYVPFSWEEKPGVPKISHQKSSSDIGLNAFSKILPDNFTNSSIIPPPPFSFQPPRKCYSRRLQDDPFLVALKSCSDSVSNQKGQEELRHKGNESKRKSYIKGSVFSCRIYQLRKQMTTILLRRKPT</sequence>
<dbReference type="PANTHER" id="PTHR33696:SF23">
    <property type="entry name" value="OS03G0674900 PROTEIN"/>
    <property type="match status" value="1"/>
</dbReference>
<reference evidence="2" key="1">
    <citation type="journal article" date="2018" name="Gigascience">
        <title>Genome assembly of the Pink Ipe (Handroanthus impetiginosus, Bignoniaceae), a highly valued, ecologically keystone Neotropical timber forest tree.</title>
        <authorList>
            <person name="Silva-Junior O.B."/>
            <person name="Grattapaglia D."/>
            <person name="Novaes E."/>
            <person name="Collevatti R.G."/>
        </authorList>
    </citation>
    <scope>NUCLEOTIDE SEQUENCE [LARGE SCALE GENOMIC DNA]</scope>
    <source>
        <strain evidence="2">cv. UFG-1</strain>
    </source>
</reference>
<protein>
    <submittedName>
        <fullName evidence="1">Uncharacterized protein</fullName>
    </submittedName>
</protein>
<name>A0A2G9H695_9LAMI</name>
<accession>A0A2G9H695</accession>
<dbReference type="Proteomes" id="UP000231279">
    <property type="component" value="Unassembled WGS sequence"/>
</dbReference>
<dbReference type="AlphaFoldDB" id="A0A2G9H695"/>
<dbReference type="PANTHER" id="PTHR33696">
    <property type="entry name" value="T22J18.15-RELATED"/>
    <property type="match status" value="1"/>
</dbReference>
<organism evidence="1 2">
    <name type="scientific">Handroanthus impetiginosus</name>
    <dbReference type="NCBI Taxonomy" id="429701"/>
    <lineage>
        <taxon>Eukaryota</taxon>
        <taxon>Viridiplantae</taxon>
        <taxon>Streptophyta</taxon>
        <taxon>Embryophyta</taxon>
        <taxon>Tracheophyta</taxon>
        <taxon>Spermatophyta</taxon>
        <taxon>Magnoliopsida</taxon>
        <taxon>eudicotyledons</taxon>
        <taxon>Gunneridae</taxon>
        <taxon>Pentapetalae</taxon>
        <taxon>asterids</taxon>
        <taxon>lamiids</taxon>
        <taxon>Lamiales</taxon>
        <taxon>Bignoniaceae</taxon>
        <taxon>Crescentiina</taxon>
        <taxon>Tabebuia alliance</taxon>
        <taxon>Handroanthus</taxon>
    </lineage>
</organism>